<sequence length="430" mass="43836">MDDRTAKALSVRQAAFIGVGAMVGAGIFSLLGAAGEVAGAAVWLSFLLAGGVAVLQGYSFAKFGARYPSAGGFLEYVLRGFGNGHLLGVVAWLLLAANCIITAMVAVSFGSYASGALTDGSTAWTKVFAVVLIAAMTALNVLGAQAVARTQTLIVYVVIGILVLFAVVTLVNIDPGLLSFSGYPPFRHIVSSVALTFFAFLGFGVITFTAKDLAHPAKQLPRAITIALGIATVIYVAVALGVFGTLTVDEVISSGGTALAEAAKPVLGNAGYWLMTVTALFSTAGATNAGLYPAAGVCEEMVATGQFPPVLGRRLGGRASSGLLVTAVASIVLAVGFDLSAIASIGSAIALLVFTLITAAHFRVRGETGASLPVLVLAIASTLVVLLAFAVTTLVSEPATLVAIVVILLLSVVLDVGWKRRRDSRTEVGT</sequence>
<dbReference type="AlphaFoldDB" id="A0A853CJ39"/>
<proteinExistence type="predicted"/>
<dbReference type="EMBL" id="JACBZT010000001">
    <property type="protein sequence ID" value="NYJ07557.1"/>
    <property type="molecule type" value="Genomic_DNA"/>
</dbReference>
<dbReference type="Pfam" id="PF13520">
    <property type="entry name" value="AA_permease_2"/>
    <property type="match status" value="1"/>
</dbReference>
<evidence type="ECO:0000256" key="3">
    <source>
        <dbReference type="ARBA" id="ARBA00022692"/>
    </source>
</evidence>
<dbReference type="PANTHER" id="PTHR42770">
    <property type="entry name" value="AMINO ACID TRANSPORTER-RELATED"/>
    <property type="match status" value="1"/>
</dbReference>
<evidence type="ECO:0000313" key="8">
    <source>
        <dbReference type="Proteomes" id="UP000541969"/>
    </source>
</evidence>
<feature type="transmembrane region" description="Helical" evidence="6">
    <location>
        <begin position="154"/>
        <end position="173"/>
    </location>
</feature>
<feature type="transmembrane region" description="Helical" evidence="6">
    <location>
        <begin position="123"/>
        <end position="142"/>
    </location>
</feature>
<feature type="transmembrane region" description="Helical" evidence="6">
    <location>
        <begin position="272"/>
        <end position="294"/>
    </location>
</feature>
<evidence type="ECO:0000256" key="2">
    <source>
        <dbReference type="ARBA" id="ARBA00022475"/>
    </source>
</evidence>
<dbReference type="PANTHER" id="PTHR42770:SF11">
    <property type="entry name" value="INNER MEMBRANE TRANSPORT PROTEIN YBAT"/>
    <property type="match status" value="1"/>
</dbReference>
<evidence type="ECO:0000256" key="5">
    <source>
        <dbReference type="ARBA" id="ARBA00023136"/>
    </source>
</evidence>
<dbReference type="GO" id="GO:0005886">
    <property type="term" value="C:plasma membrane"/>
    <property type="evidence" value="ECO:0007669"/>
    <property type="project" value="UniProtKB-SubCell"/>
</dbReference>
<feature type="transmembrane region" description="Helical" evidence="6">
    <location>
        <begin position="185"/>
        <end position="208"/>
    </location>
</feature>
<keyword evidence="5 6" id="KW-0472">Membrane</keyword>
<keyword evidence="4 6" id="KW-1133">Transmembrane helix</keyword>
<protein>
    <submittedName>
        <fullName evidence="7">Amino acid transporter</fullName>
    </submittedName>
</protein>
<feature type="transmembrane region" description="Helical" evidence="6">
    <location>
        <begin position="40"/>
        <end position="65"/>
    </location>
</feature>
<keyword evidence="2" id="KW-1003">Cell membrane</keyword>
<evidence type="ECO:0000256" key="4">
    <source>
        <dbReference type="ARBA" id="ARBA00022989"/>
    </source>
</evidence>
<dbReference type="Proteomes" id="UP000541969">
    <property type="component" value="Unassembled WGS sequence"/>
</dbReference>
<keyword evidence="8" id="KW-1185">Reference proteome</keyword>
<reference evidence="7 8" key="1">
    <citation type="submission" date="2020-07" db="EMBL/GenBank/DDBJ databases">
        <title>Sequencing the genomes of 1000 actinobacteria strains.</title>
        <authorList>
            <person name="Klenk H.-P."/>
        </authorList>
    </citation>
    <scope>NUCLEOTIDE SEQUENCE [LARGE SCALE GENOMIC DNA]</scope>
    <source>
        <strain evidence="7 8">DSM 104001</strain>
    </source>
</reference>
<dbReference type="PIRSF" id="PIRSF006060">
    <property type="entry name" value="AA_transporter"/>
    <property type="match status" value="1"/>
</dbReference>
<comment type="subcellular location">
    <subcellularLocation>
        <location evidence="1">Cell membrane</location>
        <topology evidence="1">Multi-pass membrane protein</topology>
    </subcellularLocation>
</comment>
<feature type="transmembrane region" description="Helical" evidence="6">
    <location>
        <begin position="14"/>
        <end position="34"/>
    </location>
</feature>
<keyword evidence="3 6" id="KW-0812">Transmembrane</keyword>
<feature type="transmembrane region" description="Helical" evidence="6">
    <location>
        <begin position="341"/>
        <end position="362"/>
    </location>
</feature>
<name>A0A853CJ39_9ACTN</name>
<feature type="transmembrane region" description="Helical" evidence="6">
    <location>
        <begin position="220"/>
        <end position="243"/>
    </location>
</feature>
<evidence type="ECO:0000313" key="7">
    <source>
        <dbReference type="EMBL" id="NYJ07557.1"/>
    </source>
</evidence>
<feature type="transmembrane region" description="Helical" evidence="6">
    <location>
        <begin position="315"/>
        <end position="335"/>
    </location>
</feature>
<dbReference type="GO" id="GO:0022857">
    <property type="term" value="F:transmembrane transporter activity"/>
    <property type="evidence" value="ECO:0007669"/>
    <property type="project" value="InterPro"/>
</dbReference>
<organism evidence="7 8">
    <name type="scientific">Petropleomorpha daqingensis</name>
    <dbReference type="NCBI Taxonomy" id="2026353"/>
    <lineage>
        <taxon>Bacteria</taxon>
        <taxon>Bacillati</taxon>
        <taxon>Actinomycetota</taxon>
        <taxon>Actinomycetes</taxon>
        <taxon>Geodermatophilales</taxon>
        <taxon>Geodermatophilaceae</taxon>
        <taxon>Petropleomorpha</taxon>
    </lineage>
</organism>
<feature type="transmembrane region" description="Helical" evidence="6">
    <location>
        <begin position="374"/>
        <end position="395"/>
    </location>
</feature>
<feature type="transmembrane region" description="Helical" evidence="6">
    <location>
        <begin position="86"/>
        <end position="111"/>
    </location>
</feature>
<evidence type="ECO:0000256" key="6">
    <source>
        <dbReference type="SAM" id="Phobius"/>
    </source>
</evidence>
<dbReference type="Gene3D" id="1.20.1740.10">
    <property type="entry name" value="Amino acid/polyamine transporter I"/>
    <property type="match status" value="1"/>
</dbReference>
<feature type="transmembrane region" description="Helical" evidence="6">
    <location>
        <begin position="401"/>
        <end position="418"/>
    </location>
</feature>
<gene>
    <name evidence="7" type="ORF">GGQ55_003835</name>
</gene>
<comment type="caution">
    <text evidence="7">The sequence shown here is derived from an EMBL/GenBank/DDBJ whole genome shotgun (WGS) entry which is preliminary data.</text>
</comment>
<dbReference type="InterPro" id="IPR002293">
    <property type="entry name" value="AA/rel_permease1"/>
</dbReference>
<evidence type="ECO:0000256" key="1">
    <source>
        <dbReference type="ARBA" id="ARBA00004651"/>
    </source>
</evidence>
<accession>A0A853CJ39</accession>
<dbReference type="RefSeq" id="WP_218859347.1">
    <property type="nucleotide sequence ID" value="NZ_JACBZT010000001.1"/>
</dbReference>
<dbReference type="InterPro" id="IPR050367">
    <property type="entry name" value="APC_superfamily"/>
</dbReference>